<feature type="transmembrane region" description="Helical" evidence="1">
    <location>
        <begin position="62"/>
        <end position="82"/>
    </location>
</feature>
<organism evidence="2 3">
    <name type="scientific">Streptomyces lancefieldiae</name>
    <dbReference type="NCBI Taxonomy" id="3075520"/>
    <lineage>
        <taxon>Bacteria</taxon>
        <taxon>Bacillati</taxon>
        <taxon>Actinomycetota</taxon>
        <taxon>Actinomycetes</taxon>
        <taxon>Kitasatosporales</taxon>
        <taxon>Streptomycetaceae</taxon>
        <taxon>Streptomyces</taxon>
    </lineage>
</organism>
<name>A0ABU3AJN8_9ACTN</name>
<protein>
    <recommendedName>
        <fullName evidence="4">Integral membrane protein</fullName>
    </recommendedName>
</protein>
<feature type="transmembrane region" description="Helical" evidence="1">
    <location>
        <begin position="36"/>
        <end position="56"/>
    </location>
</feature>
<keyword evidence="1" id="KW-0812">Transmembrane</keyword>
<keyword evidence="1" id="KW-1133">Transmembrane helix</keyword>
<evidence type="ECO:0000313" key="2">
    <source>
        <dbReference type="EMBL" id="MDT0610407.1"/>
    </source>
</evidence>
<evidence type="ECO:0000256" key="1">
    <source>
        <dbReference type="SAM" id="Phobius"/>
    </source>
</evidence>
<comment type="caution">
    <text evidence="2">The sequence shown here is derived from an EMBL/GenBank/DDBJ whole genome shotgun (WGS) entry which is preliminary data.</text>
</comment>
<gene>
    <name evidence="2" type="ORF">RM812_09200</name>
</gene>
<proteinExistence type="predicted"/>
<sequence length="217" mass="23416">MQAQRFGYAVSPSAAIDTEATYRHLADSRRRARRGLFVSFVVLAVLYGGGAVWVAAAGRPGWVLGALPFLLLPVVIVPMGSLQKLYTVSVLTRWVKRGPWQVWPCRMEALPDKAAVHRVLMLGPDGTVAREMWSRVPVRIWVGRTDGLGLLWFCGDLRFGGVFAEPGGSPVWRAEPPAPGRELGAAVPAASRDDESSIVADLAQQAARTVFGNLLGG</sequence>
<dbReference type="RefSeq" id="WP_311571922.1">
    <property type="nucleotide sequence ID" value="NZ_JAVRFH010000007.1"/>
</dbReference>
<keyword evidence="1" id="KW-0472">Membrane</keyword>
<evidence type="ECO:0008006" key="4">
    <source>
        <dbReference type="Google" id="ProtNLM"/>
    </source>
</evidence>
<accession>A0ABU3AJN8</accession>
<evidence type="ECO:0000313" key="3">
    <source>
        <dbReference type="Proteomes" id="UP001180724"/>
    </source>
</evidence>
<reference evidence="2" key="1">
    <citation type="submission" date="2024-05" db="EMBL/GenBank/DDBJ databases">
        <title>30 novel species of actinomycetes from the DSMZ collection.</title>
        <authorList>
            <person name="Nouioui I."/>
        </authorList>
    </citation>
    <scope>NUCLEOTIDE SEQUENCE</scope>
    <source>
        <strain evidence="2">DSM 40712</strain>
    </source>
</reference>
<dbReference type="EMBL" id="JAVRFH010000007">
    <property type="protein sequence ID" value="MDT0610407.1"/>
    <property type="molecule type" value="Genomic_DNA"/>
</dbReference>
<dbReference type="Proteomes" id="UP001180724">
    <property type="component" value="Unassembled WGS sequence"/>
</dbReference>
<keyword evidence="3" id="KW-1185">Reference proteome</keyword>